<dbReference type="Proteomes" id="UP001595724">
    <property type="component" value="Unassembled WGS sequence"/>
</dbReference>
<reference evidence="3" key="1">
    <citation type="journal article" date="2019" name="Int. J. Syst. Evol. Microbiol.">
        <title>The Global Catalogue of Microorganisms (GCM) 10K type strain sequencing project: providing services to taxonomists for standard genome sequencing and annotation.</title>
        <authorList>
            <consortium name="The Broad Institute Genomics Platform"/>
            <consortium name="The Broad Institute Genome Sequencing Center for Infectious Disease"/>
            <person name="Wu L."/>
            <person name="Ma J."/>
        </authorList>
    </citation>
    <scope>NUCLEOTIDE SEQUENCE [LARGE SCALE GENOMIC DNA]</scope>
    <source>
        <strain evidence="3">KCTC 42211</strain>
    </source>
</reference>
<proteinExistence type="predicted"/>
<evidence type="ECO:0000313" key="3">
    <source>
        <dbReference type="Proteomes" id="UP001595724"/>
    </source>
</evidence>
<comment type="caution">
    <text evidence="2">The sequence shown here is derived from an EMBL/GenBank/DDBJ whole genome shotgun (WGS) entry which is preliminary data.</text>
</comment>
<name>A0ABV7URB3_9GAMM</name>
<dbReference type="RefSeq" id="WP_386706090.1">
    <property type="nucleotide sequence ID" value="NZ_JBHRYF010000001.1"/>
</dbReference>
<dbReference type="SUPFAM" id="SSF52266">
    <property type="entry name" value="SGNH hydrolase"/>
    <property type="match status" value="1"/>
</dbReference>
<feature type="chain" id="PRO_5046162946" description="SGNH/GDSL hydrolase family protein" evidence="1">
    <location>
        <begin position="21"/>
        <end position="269"/>
    </location>
</feature>
<evidence type="ECO:0000313" key="2">
    <source>
        <dbReference type="EMBL" id="MFC3659073.1"/>
    </source>
</evidence>
<dbReference type="Gene3D" id="3.40.50.1110">
    <property type="entry name" value="SGNH hydrolase"/>
    <property type="match status" value="1"/>
</dbReference>
<accession>A0ABV7URB3</accession>
<dbReference type="EMBL" id="JBHRYF010000001">
    <property type="protein sequence ID" value="MFC3659073.1"/>
    <property type="molecule type" value="Genomic_DNA"/>
</dbReference>
<keyword evidence="3" id="KW-1185">Reference proteome</keyword>
<keyword evidence="1" id="KW-0732">Signal</keyword>
<protein>
    <recommendedName>
        <fullName evidence="4">SGNH/GDSL hydrolase family protein</fullName>
    </recommendedName>
</protein>
<evidence type="ECO:0000256" key="1">
    <source>
        <dbReference type="SAM" id="SignalP"/>
    </source>
</evidence>
<evidence type="ECO:0008006" key="4">
    <source>
        <dbReference type="Google" id="ProtNLM"/>
    </source>
</evidence>
<sequence>MHKFVLPILLALLLCTSCSAPHPRQQPDRVLFVGNSQLYVGNVPAVAAALASANGHAFHSDMIVKGGATLAERVADGSVEQALAGRAYTMLVLQERGGDLMCSFGPDSCIQSRRAIRTLARLARKNGTAVVLLGTYQTLPSASRRLVEAESSAAAAAGIPYIEVSENLQDLRSAEPGLTWFYIDGMHPGKDLVLLDAILLYRHLTGSDPAARDFIADAPIYTSNSGLAASLRAADDPPPQAGTPRAASYTAATIEELLAVINRGEGRQR</sequence>
<dbReference type="InterPro" id="IPR036514">
    <property type="entry name" value="SGNH_hydro_sf"/>
</dbReference>
<organism evidence="2 3">
    <name type="scientific">Luteimonas notoginsengisoli</name>
    <dbReference type="NCBI Taxonomy" id="1578200"/>
    <lineage>
        <taxon>Bacteria</taxon>
        <taxon>Pseudomonadati</taxon>
        <taxon>Pseudomonadota</taxon>
        <taxon>Gammaproteobacteria</taxon>
        <taxon>Lysobacterales</taxon>
        <taxon>Lysobacteraceae</taxon>
        <taxon>Luteimonas</taxon>
    </lineage>
</organism>
<gene>
    <name evidence="2" type="ORF">ACFOM9_03140</name>
</gene>
<feature type="signal peptide" evidence="1">
    <location>
        <begin position="1"/>
        <end position="20"/>
    </location>
</feature>